<sequence>MNLLISNVQIAFIIVYGQNGKNLPEKNHRKKPLHLDADFCGG</sequence>
<organism evidence="1 2">
    <name type="scientific">Cytobacillus firmus</name>
    <name type="common">Bacillus firmus</name>
    <dbReference type="NCBI Taxonomy" id="1399"/>
    <lineage>
        <taxon>Bacteria</taxon>
        <taxon>Bacillati</taxon>
        <taxon>Bacillota</taxon>
        <taxon>Bacilli</taxon>
        <taxon>Bacillales</taxon>
        <taxon>Bacillaceae</taxon>
        <taxon>Cytobacillus</taxon>
    </lineage>
</organism>
<name>A0A800N8D3_CYTFI</name>
<comment type="caution">
    <text evidence="1">The sequence shown here is derived from an EMBL/GenBank/DDBJ whole genome shotgun (WGS) entry which is preliminary data.</text>
</comment>
<proteinExistence type="predicted"/>
<accession>A0A800N8D3</accession>
<evidence type="ECO:0000313" key="1">
    <source>
        <dbReference type="EMBL" id="KAF0821720.1"/>
    </source>
</evidence>
<reference evidence="1 2" key="1">
    <citation type="journal article" date="2020" name="G3 (Bethesda)">
        <title>Whole Genome Sequencing and Comparative Genomics of Two Nematicidal Bacillus Strains Reveals a Wide Range of Possible Virulence Factors.</title>
        <authorList>
            <person name="Susic N."/>
            <person name="Janezic S."/>
            <person name="Rupnik M."/>
            <person name="Geric Stare B."/>
        </authorList>
    </citation>
    <scope>NUCLEOTIDE SEQUENCE [LARGE SCALE GENOMIC DNA]</scope>
    <source>
        <strain evidence="1 2">I-1582</strain>
    </source>
</reference>
<dbReference type="Proteomes" id="UP000465778">
    <property type="component" value="Unassembled WGS sequence"/>
</dbReference>
<gene>
    <name evidence="1" type="ORF">KIS1582_4518</name>
</gene>
<protein>
    <submittedName>
        <fullName evidence="1">Uncharacterized protein</fullName>
    </submittedName>
</protein>
<evidence type="ECO:0000313" key="2">
    <source>
        <dbReference type="Proteomes" id="UP000465778"/>
    </source>
</evidence>
<dbReference type="EMBL" id="VDEM01000086">
    <property type="protein sequence ID" value="KAF0821720.1"/>
    <property type="molecule type" value="Genomic_DNA"/>
</dbReference>
<dbReference type="AlphaFoldDB" id="A0A800N8D3"/>